<protein>
    <submittedName>
        <fullName evidence="1">Uncharacterized protein</fullName>
    </submittedName>
</protein>
<dbReference type="InParanoid" id="A0A2P5EMR5"/>
<proteinExistence type="predicted"/>
<name>A0A2P5EMR5_TREOI</name>
<dbReference type="OrthoDB" id="694638at2759"/>
<accession>A0A2P5EMR5</accession>
<sequence length="161" mass="18014">MRSNEHKQSKLKHYMLTPIRVLSRARDFYVKIMMNDCVGVDCDGGVVGPSAPALSRFPKRFSTVNLPSNDDENLRKLLRMVSSKRNINHVEINKNLGSDDHMQRQGVIVRQGPMSIGYGGGTMGRSYSVGLGKIGRIDEDRPCTFEEDIDLKVGGDLYPRS</sequence>
<organism evidence="1 2">
    <name type="scientific">Trema orientale</name>
    <name type="common">Charcoal tree</name>
    <name type="synonym">Celtis orientalis</name>
    <dbReference type="NCBI Taxonomy" id="63057"/>
    <lineage>
        <taxon>Eukaryota</taxon>
        <taxon>Viridiplantae</taxon>
        <taxon>Streptophyta</taxon>
        <taxon>Embryophyta</taxon>
        <taxon>Tracheophyta</taxon>
        <taxon>Spermatophyta</taxon>
        <taxon>Magnoliopsida</taxon>
        <taxon>eudicotyledons</taxon>
        <taxon>Gunneridae</taxon>
        <taxon>Pentapetalae</taxon>
        <taxon>rosids</taxon>
        <taxon>fabids</taxon>
        <taxon>Rosales</taxon>
        <taxon>Cannabaceae</taxon>
        <taxon>Trema</taxon>
    </lineage>
</organism>
<dbReference type="PANTHER" id="PTHR33526:SF20">
    <property type="entry name" value="VQ DOMAIN-CONTAINING PROTEIN"/>
    <property type="match status" value="1"/>
</dbReference>
<dbReference type="InterPro" id="IPR016972">
    <property type="entry name" value="UCP031279"/>
</dbReference>
<dbReference type="AlphaFoldDB" id="A0A2P5EMR5"/>
<dbReference type="PIRSF" id="PIRSF031279">
    <property type="entry name" value="UCP031279"/>
    <property type="match status" value="1"/>
</dbReference>
<reference evidence="2" key="1">
    <citation type="submission" date="2016-06" db="EMBL/GenBank/DDBJ databases">
        <title>Parallel loss of symbiosis genes in relatives of nitrogen-fixing non-legume Parasponia.</title>
        <authorList>
            <person name="Van Velzen R."/>
            <person name="Holmer R."/>
            <person name="Bu F."/>
            <person name="Rutten L."/>
            <person name="Van Zeijl A."/>
            <person name="Liu W."/>
            <person name="Santuari L."/>
            <person name="Cao Q."/>
            <person name="Sharma T."/>
            <person name="Shen D."/>
            <person name="Roswanjaya Y."/>
            <person name="Wardhani T."/>
            <person name="Kalhor M.S."/>
            <person name="Jansen J."/>
            <person name="Van den Hoogen J."/>
            <person name="Gungor B."/>
            <person name="Hartog M."/>
            <person name="Hontelez J."/>
            <person name="Verver J."/>
            <person name="Yang W.-C."/>
            <person name="Schijlen E."/>
            <person name="Repin R."/>
            <person name="Schilthuizen M."/>
            <person name="Schranz E."/>
            <person name="Heidstra R."/>
            <person name="Miyata K."/>
            <person name="Fedorova E."/>
            <person name="Kohlen W."/>
            <person name="Bisseling T."/>
            <person name="Smit S."/>
            <person name="Geurts R."/>
        </authorList>
    </citation>
    <scope>NUCLEOTIDE SEQUENCE [LARGE SCALE GENOMIC DNA]</scope>
    <source>
        <strain evidence="2">cv. RG33-2</strain>
    </source>
</reference>
<dbReference type="Proteomes" id="UP000237000">
    <property type="component" value="Unassembled WGS sequence"/>
</dbReference>
<evidence type="ECO:0000313" key="2">
    <source>
        <dbReference type="Proteomes" id="UP000237000"/>
    </source>
</evidence>
<dbReference type="PANTHER" id="PTHR33526">
    <property type="entry name" value="OS07G0123800 PROTEIN"/>
    <property type="match status" value="1"/>
</dbReference>
<dbReference type="EMBL" id="JXTC01000125">
    <property type="protein sequence ID" value="PON86844.1"/>
    <property type="molecule type" value="Genomic_DNA"/>
</dbReference>
<gene>
    <name evidence="1" type="ORF">TorRG33x02_173700</name>
</gene>
<keyword evidence="2" id="KW-1185">Reference proteome</keyword>
<comment type="caution">
    <text evidence="1">The sequence shown here is derived from an EMBL/GenBank/DDBJ whole genome shotgun (WGS) entry which is preliminary data.</text>
</comment>
<evidence type="ECO:0000313" key="1">
    <source>
        <dbReference type="EMBL" id="PON86844.1"/>
    </source>
</evidence>